<dbReference type="PROSITE" id="PS51192">
    <property type="entry name" value="HELICASE_ATP_BIND_1"/>
    <property type="match status" value="1"/>
</dbReference>
<dbReference type="RefSeq" id="WP_044615923.1">
    <property type="nucleotide sequence ID" value="NZ_CP007142.1"/>
</dbReference>
<dbReference type="Pfam" id="PF00271">
    <property type="entry name" value="Helicase_C"/>
    <property type="match status" value="1"/>
</dbReference>
<dbReference type="EMBL" id="CP007142">
    <property type="protein sequence ID" value="AJQ92999.1"/>
    <property type="molecule type" value="Genomic_DNA"/>
</dbReference>
<dbReference type="Gene3D" id="3.40.50.10810">
    <property type="entry name" value="Tandem AAA-ATPase domain"/>
    <property type="match status" value="1"/>
</dbReference>
<evidence type="ECO:0000313" key="13">
    <source>
        <dbReference type="Proteomes" id="UP000032266"/>
    </source>
</evidence>
<dbReference type="GO" id="GO:0004386">
    <property type="term" value="F:helicase activity"/>
    <property type="evidence" value="ECO:0007669"/>
    <property type="project" value="UniProtKB-UniRule"/>
</dbReference>
<accession>A0A0C5VRV3</accession>
<dbReference type="NCBIfam" id="NF003426">
    <property type="entry name" value="PRK04914.1"/>
    <property type="match status" value="1"/>
</dbReference>
<dbReference type="Gene3D" id="2.30.30.930">
    <property type="match status" value="1"/>
</dbReference>
<dbReference type="Pfam" id="PF00176">
    <property type="entry name" value="SNF2-rel_dom"/>
    <property type="match status" value="1"/>
</dbReference>
<dbReference type="GO" id="GO:0005524">
    <property type="term" value="F:ATP binding"/>
    <property type="evidence" value="ECO:0007669"/>
    <property type="project" value="UniProtKB-UniRule"/>
</dbReference>
<comment type="similarity">
    <text evidence="9">Belongs to the SNF2/RAD54 helicase family. RapA subfamily.</text>
</comment>
<dbReference type="Gene3D" id="3.30.360.80">
    <property type="match status" value="1"/>
</dbReference>
<proteinExistence type="inferred from homology"/>
<dbReference type="PROSITE" id="PS51194">
    <property type="entry name" value="HELICASE_CTER"/>
    <property type="match status" value="1"/>
</dbReference>
<dbReference type="Pfam" id="PF18337">
    <property type="entry name" value="Tudor_RapA"/>
    <property type="match status" value="1"/>
</dbReference>
<evidence type="ECO:0000259" key="11">
    <source>
        <dbReference type="PROSITE" id="PS51194"/>
    </source>
</evidence>
<evidence type="ECO:0000256" key="8">
    <source>
        <dbReference type="ARBA" id="ARBA00023163"/>
    </source>
</evidence>
<dbReference type="Gene3D" id="3.40.50.300">
    <property type="entry name" value="P-loop containing nucleotide triphosphate hydrolases"/>
    <property type="match status" value="1"/>
</dbReference>
<protein>
    <recommendedName>
        <fullName evidence="9">RNA polymerase-associated protein RapA</fullName>
        <ecNumber evidence="9">3.6.4.-</ecNumber>
    </recommendedName>
    <alternativeName>
        <fullName evidence="9">ATP-dependent helicase HepA</fullName>
    </alternativeName>
</protein>
<dbReference type="Gene3D" id="6.10.140.2230">
    <property type="match status" value="1"/>
</dbReference>
<dbReference type="HAMAP" id="MF_01821">
    <property type="entry name" value="Helicase_RapA"/>
    <property type="match status" value="1"/>
</dbReference>
<dbReference type="SMART" id="SM00487">
    <property type="entry name" value="DEXDc"/>
    <property type="match status" value="1"/>
</dbReference>
<evidence type="ECO:0000313" key="12">
    <source>
        <dbReference type="EMBL" id="AJQ92999.1"/>
    </source>
</evidence>
<keyword evidence="6 9" id="KW-0238">DNA-binding</keyword>
<organism evidence="12 13">
    <name type="scientific">Gynuella sunshinyii YC6258</name>
    <dbReference type="NCBI Taxonomy" id="1445510"/>
    <lineage>
        <taxon>Bacteria</taxon>
        <taxon>Pseudomonadati</taxon>
        <taxon>Pseudomonadota</taxon>
        <taxon>Gammaproteobacteria</taxon>
        <taxon>Oceanospirillales</taxon>
        <taxon>Saccharospirillaceae</taxon>
        <taxon>Gynuella</taxon>
    </lineage>
</organism>
<dbReference type="InterPro" id="IPR040765">
    <property type="entry name" value="Tudor_1_RapA"/>
</dbReference>
<dbReference type="InterPro" id="IPR022737">
    <property type="entry name" value="RapA_C"/>
</dbReference>
<dbReference type="PATRIC" id="fig|1445510.3.peg.930"/>
<comment type="subunit">
    <text evidence="9">Interacts with the RNAP. Has a higher affinity for the core RNAP than for the holoenzyme. Its ATPase activity is stimulated by binding to RNAP.</text>
</comment>
<sequence>MNFSVGQRWASNTEPQLGLGLITDVSGRRITIRFPAAEEERTYATDTAPLSRIQYSPGDQISNQDGETFTVIEVNELRGILIYLAVDGSGGEIQIPELDLNAFVQFTHPHQRFFGGQLDRNKEYELRVDTLNHQHRLQQSPVRGLMGSRTSLLPHQVYIASEVAGRYAPRVLLADEVGLGKTIEAGMIIHQQLHTGLASRVLILLPTSLVHQWLVEMLRRFNMSFAVFNQERLEAMEETASGNPFETEQRIIVDIDFFQQSMVARQLALDAEWDLVVVDEAHHLAWSETEVSSEYLFVEQLAQQSKGLLLLTATPEQIGIEGHFARLRLLDPARFHSLDAFRQEAAHYGQLNELVKQVVVAETLNEELRIQLREYLGDEMDADTFDSDQIIRHLLDRHGTGRVLFRNTRAAIKGFPQRCLNAYPLPQPDIYQGIDGQFALYPETLVEEEQWISDDPRVEWLVEHLKALKVQKVLVICHNAATALALDKYLTLRVGIRSASFYEGLSIIERDRAAAYFADQDQGAQTLICSEIGSEGRNFQFAHHLVLFDLPLNPDLLEQRIGRLDRIGQQHDIQIHVPYLLGTAQESLYRWFHEGINLFQQSCSAGYMIFQKFQQPLEALLLSGNQANLDHLIQDTRVFTEATLEELHNGRDQLLERNSCDMKVASDLIERIQQEEQSDTLFEYMESLFDNFGLDVEDHSEHALVITPSDNMRTQHFPGLKDEGNTVTFDRQRALSREDMDYLTWEHPMVYENMDVIISSELGNANLAQMSLAALPAGTLLLEAWYCMHSAAPGYLQLERYLPLSPTRYLIDPSGKNLSAAVSYEKLAELCEPIRKQMALQVIPQIRGQVEQMLQHAQHFAGEYQQLLQQQALEQMSSGLEEERNRLVALREVNPNIRQDEIDHLTRRMAESKVYIEKSVLELQALRVVINSGGKK</sequence>
<dbReference type="InterPro" id="IPR027417">
    <property type="entry name" value="P-loop_NTPase"/>
</dbReference>
<dbReference type="InterPro" id="IPR023949">
    <property type="entry name" value="Helicase_RapA"/>
</dbReference>
<evidence type="ECO:0000256" key="7">
    <source>
        <dbReference type="ARBA" id="ARBA00023159"/>
    </source>
</evidence>
<keyword evidence="1 9" id="KW-0547">Nucleotide-binding</keyword>
<dbReference type="CDD" id="cd18793">
    <property type="entry name" value="SF2_C_SNF"/>
    <property type="match status" value="1"/>
</dbReference>
<feature type="domain" description="Helicase C-terminal" evidence="11">
    <location>
        <begin position="457"/>
        <end position="621"/>
    </location>
</feature>
<evidence type="ECO:0000256" key="9">
    <source>
        <dbReference type="HAMAP-Rule" id="MF_01821"/>
    </source>
</evidence>
<dbReference type="PANTHER" id="PTHR45766:SF6">
    <property type="entry name" value="SWI_SNF-RELATED MATRIX-ASSOCIATED ACTIN-DEPENDENT REGULATOR OF CHROMATIN SUBFAMILY A-LIKE PROTEIN 1"/>
    <property type="match status" value="1"/>
</dbReference>
<dbReference type="Pfam" id="PF18339">
    <property type="entry name" value="Tudor_1_RapA"/>
    <property type="match status" value="1"/>
</dbReference>
<dbReference type="SMART" id="SM00490">
    <property type="entry name" value="HELICc"/>
    <property type="match status" value="1"/>
</dbReference>
<keyword evidence="2 9" id="KW-0378">Hydrolase</keyword>
<dbReference type="InterPro" id="IPR014001">
    <property type="entry name" value="Helicase_ATP-bd"/>
</dbReference>
<keyword evidence="7 9" id="KW-0010">Activator</keyword>
<keyword evidence="4 9" id="KW-0067">ATP-binding</keyword>
<dbReference type="GO" id="GO:0003677">
    <property type="term" value="F:DNA binding"/>
    <property type="evidence" value="ECO:0007669"/>
    <property type="project" value="UniProtKB-KW"/>
</dbReference>
<evidence type="ECO:0000256" key="4">
    <source>
        <dbReference type="ARBA" id="ARBA00022840"/>
    </source>
</evidence>
<dbReference type="Gene3D" id="6.10.140.1500">
    <property type="match status" value="1"/>
</dbReference>
<reference evidence="12 13" key="1">
    <citation type="submission" date="2014-01" db="EMBL/GenBank/DDBJ databases">
        <title>Full genme sequencing of cellulolytic bacterium Gynuella sunshinyii YC6258T gen. nov., sp. nov.</title>
        <authorList>
            <person name="Khan H."/>
            <person name="Chung E.J."/>
            <person name="Chung Y.R."/>
        </authorList>
    </citation>
    <scope>NUCLEOTIDE SEQUENCE [LARGE SCALE GENOMIC DNA]</scope>
    <source>
        <strain evidence="12 13">YC6258</strain>
    </source>
</reference>
<name>A0A0C5VRV3_9GAMM</name>
<dbReference type="GO" id="GO:0016817">
    <property type="term" value="F:hydrolase activity, acting on acid anhydrides"/>
    <property type="evidence" value="ECO:0007669"/>
    <property type="project" value="InterPro"/>
</dbReference>
<dbReference type="InterPro" id="IPR038718">
    <property type="entry name" value="SNF2-like_sf"/>
</dbReference>
<dbReference type="InterPro" id="IPR057342">
    <property type="entry name" value="DEXDc_RapA"/>
</dbReference>
<dbReference type="STRING" id="1445510.YC6258_00949"/>
<evidence type="ECO:0000256" key="5">
    <source>
        <dbReference type="ARBA" id="ARBA00023015"/>
    </source>
</evidence>
<dbReference type="KEGG" id="gsn:YC6258_00949"/>
<evidence type="ECO:0000256" key="2">
    <source>
        <dbReference type="ARBA" id="ARBA00022801"/>
    </source>
</evidence>
<evidence type="ECO:0000256" key="1">
    <source>
        <dbReference type="ARBA" id="ARBA00022741"/>
    </source>
</evidence>
<keyword evidence="3 9" id="KW-0347">Helicase</keyword>
<dbReference type="EC" id="3.6.4.-" evidence="9"/>
<dbReference type="AlphaFoldDB" id="A0A0C5VRV3"/>
<dbReference type="InterPro" id="IPR001650">
    <property type="entry name" value="Helicase_C-like"/>
</dbReference>
<dbReference type="SUPFAM" id="SSF52540">
    <property type="entry name" value="P-loop containing nucleoside triphosphate hydrolases"/>
    <property type="match status" value="2"/>
</dbReference>
<dbReference type="InterPro" id="IPR049730">
    <property type="entry name" value="SNF2/RAD54-like_C"/>
</dbReference>
<dbReference type="Proteomes" id="UP000032266">
    <property type="component" value="Chromosome"/>
</dbReference>
<evidence type="ECO:0000259" key="10">
    <source>
        <dbReference type="PROSITE" id="PS51192"/>
    </source>
</evidence>
<keyword evidence="8 9" id="KW-0804">Transcription</keyword>
<gene>
    <name evidence="9" type="primary">rapA</name>
    <name evidence="12" type="ORF">YC6258_00949</name>
</gene>
<dbReference type="PANTHER" id="PTHR45766">
    <property type="entry name" value="DNA ANNEALING HELICASE AND ENDONUCLEASE ZRANB3 FAMILY MEMBER"/>
    <property type="match status" value="1"/>
</dbReference>
<dbReference type="GO" id="GO:0006355">
    <property type="term" value="P:regulation of DNA-templated transcription"/>
    <property type="evidence" value="ECO:0007669"/>
    <property type="project" value="UniProtKB-UniRule"/>
</dbReference>
<dbReference type="HOGENOM" id="CLU_011520_0_0_6"/>
<feature type="binding site" evidence="9">
    <location>
        <begin position="175"/>
        <end position="182"/>
    </location>
    <ligand>
        <name>ATP</name>
        <dbReference type="ChEBI" id="CHEBI:30616"/>
    </ligand>
</feature>
<dbReference type="CDD" id="cd18011">
    <property type="entry name" value="DEXDc_RapA"/>
    <property type="match status" value="1"/>
</dbReference>
<dbReference type="Pfam" id="PF12137">
    <property type="entry name" value="RapA_C"/>
    <property type="match status" value="1"/>
</dbReference>
<dbReference type="OrthoDB" id="9814088at2"/>
<feature type="domain" description="Helicase ATP-binding" evidence="10">
    <location>
        <begin position="162"/>
        <end position="333"/>
    </location>
</feature>
<keyword evidence="5 9" id="KW-0805">Transcription regulation</keyword>
<evidence type="ECO:0000256" key="3">
    <source>
        <dbReference type="ARBA" id="ARBA00022806"/>
    </source>
</evidence>
<comment type="function">
    <text evidence="9">Transcription regulator that activates transcription by stimulating RNA polymerase (RNAP) recycling in case of stress conditions such as supercoiled DNA or high salt concentrations. Probably acts by releasing the RNAP, when it is trapped or immobilized on tightly supercoiled DNA. Does not activate transcription on linear DNA. Probably not involved in DNA repair.</text>
</comment>
<dbReference type="Gene3D" id="2.30.30.140">
    <property type="match status" value="1"/>
</dbReference>
<evidence type="ECO:0000256" key="6">
    <source>
        <dbReference type="ARBA" id="ARBA00023125"/>
    </source>
</evidence>
<dbReference type="InterPro" id="IPR040766">
    <property type="entry name" value="Tudor_2_RapA"/>
</dbReference>
<feature type="short sequence motif" description="DEAH box" evidence="9">
    <location>
        <begin position="279"/>
        <end position="282"/>
    </location>
</feature>
<dbReference type="InterPro" id="IPR000330">
    <property type="entry name" value="SNF2_N"/>
</dbReference>
<keyword evidence="13" id="KW-1185">Reference proteome</keyword>